<protein>
    <submittedName>
        <fullName evidence="1">Uncharacterized protein</fullName>
    </submittedName>
</protein>
<sequence>STNNKCWRGRGEKGTVLHCWRECTLAKPLWETVCRFLKILKLESPYDPAIPLLGTYPDKILIQKDTCTAMFTGALFTTAKTRSHSYVYI</sequence>
<evidence type="ECO:0000313" key="1">
    <source>
        <dbReference type="Ensembl" id="ENSOARP00020049010.1"/>
    </source>
</evidence>
<name>A0AC11DT07_SHEEP</name>
<reference evidence="1" key="1">
    <citation type="submission" date="2020-11" db="EMBL/GenBank/DDBJ databases">
        <authorList>
            <person name="Davenport K.M."/>
            <person name="Bickhart D.M."/>
            <person name="Smith T.P.L."/>
            <person name="Murdoch B.M."/>
            <person name="Rosen B.D."/>
        </authorList>
    </citation>
    <scope>NUCLEOTIDE SEQUENCE [LARGE SCALE GENOMIC DNA]</scope>
    <source>
        <strain evidence="1">OAR_USU_Benz2616</strain>
    </source>
</reference>
<accession>A0AC11DT07</accession>
<proteinExistence type="predicted"/>
<organism evidence="1">
    <name type="scientific">Ovis aries</name>
    <name type="common">Sheep</name>
    <dbReference type="NCBI Taxonomy" id="9940"/>
    <lineage>
        <taxon>Eukaryota</taxon>
        <taxon>Metazoa</taxon>
        <taxon>Chordata</taxon>
        <taxon>Craniata</taxon>
        <taxon>Vertebrata</taxon>
        <taxon>Euteleostomi</taxon>
        <taxon>Mammalia</taxon>
        <taxon>Eutheria</taxon>
        <taxon>Laurasiatheria</taxon>
        <taxon>Artiodactyla</taxon>
        <taxon>Ruminantia</taxon>
        <taxon>Pecora</taxon>
        <taxon>Bovidae</taxon>
        <taxon>Caprinae</taxon>
        <taxon>Ovis</taxon>
    </lineage>
</organism>
<reference evidence="1" key="2">
    <citation type="submission" date="2025-08" db="UniProtKB">
        <authorList>
            <consortium name="Ensembl"/>
        </authorList>
    </citation>
    <scope>IDENTIFICATION</scope>
</reference>
<reference evidence="1" key="3">
    <citation type="submission" date="2025-09" db="UniProtKB">
        <authorList>
            <consortium name="Ensembl"/>
        </authorList>
    </citation>
    <scope>IDENTIFICATION</scope>
</reference>
<dbReference type="Ensembl" id="ENSOART00020063955.1">
    <property type="protein sequence ID" value="ENSOARP00020049010.1"/>
    <property type="gene ID" value="ENSOARG00020035134.1"/>
</dbReference>